<comment type="caution">
    <text evidence="7">The sequence shown here is derived from an EMBL/GenBank/DDBJ whole genome shotgun (WGS) entry which is preliminary data.</text>
</comment>
<dbReference type="PANTHER" id="PTHR42813:SF4">
    <property type="entry name" value="NADP-DEPENDENT ISOPROPANOL DEHYDROGENASE"/>
    <property type="match status" value="1"/>
</dbReference>
<dbReference type="RefSeq" id="WP_307251791.1">
    <property type="nucleotide sequence ID" value="NZ_JAUSTO010000001.1"/>
</dbReference>
<dbReference type="SUPFAM" id="SSF50129">
    <property type="entry name" value="GroES-like"/>
    <property type="match status" value="1"/>
</dbReference>
<dbReference type="InterPro" id="IPR013154">
    <property type="entry name" value="ADH-like_N"/>
</dbReference>
<organism evidence="7 8">
    <name type="scientific">Moryella indoligenes</name>
    <dbReference type="NCBI Taxonomy" id="371674"/>
    <lineage>
        <taxon>Bacteria</taxon>
        <taxon>Bacillati</taxon>
        <taxon>Bacillota</taxon>
        <taxon>Clostridia</taxon>
        <taxon>Lachnospirales</taxon>
        <taxon>Lachnospiraceae</taxon>
        <taxon>Moryella</taxon>
    </lineage>
</organism>
<sequence>MRAFILKKRGVAEITEHAPEPELKEPYGAILTPLAMAPCTSDVNTVYGTGSRKPENLILGHECVARVVEVASGVRDFRPGELVAVPAITPDWRETAIQEGNDRHAGRPFSGNALGRSIPGVFAERFAIADADTTLAHIPEGVSLKDALMCVDVVTTGFTGAESAEIRVGDTVVVLGIGAIGLMAVQGAALMGAARILAVGTRAVSVRLAKEFGANEVLSYREGDIAAQVLGRTGGIGADAVIICGGDDSALPQAIDMVRYGIGRVVNLKHFPGEGAMEIPKFSGGRGMAGKTVKLELCRGGRARIERLMKMVQYGRIQPGKLVTHELSGFDRIADGLELMRNKREDLVKVMVKP</sequence>
<dbReference type="Proteomes" id="UP001241537">
    <property type="component" value="Unassembled WGS sequence"/>
</dbReference>
<proteinExistence type="inferred from homology"/>
<dbReference type="InterPro" id="IPR036291">
    <property type="entry name" value="NAD(P)-bd_dom_sf"/>
</dbReference>
<evidence type="ECO:0000256" key="4">
    <source>
        <dbReference type="ARBA" id="ARBA00022833"/>
    </source>
</evidence>
<comment type="similarity">
    <text evidence="2">Belongs to the zinc-containing alcohol dehydrogenase family.</text>
</comment>
<evidence type="ECO:0000259" key="5">
    <source>
        <dbReference type="Pfam" id="PF00107"/>
    </source>
</evidence>
<keyword evidence="4" id="KW-0862">Zinc</keyword>
<dbReference type="Pfam" id="PF00107">
    <property type="entry name" value="ADH_zinc_N"/>
    <property type="match status" value="1"/>
</dbReference>
<dbReference type="SUPFAM" id="SSF51735">
    <property type="entry name" value="NAD(P)-binding Rossmann-fold domains"/>
    <property type="match status" value="1"/>
</dbReference>
<dbReference type="Gene3D" id="3.90.180.10">
    <property type="entry name" value="Medium-chain alcohol dehydrogenases, catalytic domain"/>
    <property type="match status" value="1"/>
</dbReference>
<reference evidence="7" key="1">
    <citation type="submission" date="2023-07" db="EMBL/GenBank/DDBJ databases">
        <title>Genomic Encyclopedia of Type Strains, Phase IV (KMG-IV): sequencing the most valuable type-strain genomes for metagenomic binning, comparative biology and taxonomic classification.</title>
        <authorList>
            <person name="Goeker M."/>
        </authorList>
    </citation>
    <scope>NUCLEOTIDE SEQUENCE</scope>
    <source>
        <strain evidence="7">DSM 19659</strain>
    </source>
</reference>
<dbReference type="GO" id="GO:0046872">
    <property type="term" value="F:metal ion binding"/>
    <property type="evidence" value="ECO:0007669"/>
    <property type="project" value="UniProtKB-KW"/>
</dbReference>
<dbReference type="AlphaFoldDB" id="A0AAE4AJ44"/>
<evidence type="ECO:0000256" key="3">
    <source>
        <dbReference type="ARBA" id="ARBA00022723"/>
    </source>
</evidence>
<dbReference type="Gene3D" id="3.40.50.720">
    <property type="entry name" value="NAD(P)-binding Rossmann-like Domain"/>
    <property type="match status" value="1"/>
</dbReference>
<evidence type="ECO:0000259" key="6">
    <source>
        <dbReference type="Pfam" id="PF08240"/>
    </source>
</evidence>
<feature type="domain" description="Alcohol dehydrogenase-like C-terminal" evidence="5">
    <location>
        <begin position="179"/>
        <end position="270"/>
    </location>
</feature>
<protein>
    <submittedName>
        <fullName evidence="7">Threonine dehydrogenase-like Zn-dependent dehydrogenase</fullName>
    </submittedName>
</protein>
<gene>
    <name evidence="7" type="ORF">J2S20_000047</name>
</gene>
<evidence type="ECO:0000313" key="8">
    <source>
        <dbReference type="Proteomes" id="UP001241537"/>
    </source>
</evidence>
<evidence type="ECO:0000256" key="2">
    <source>
        <dbReference type="ARBA" id="ARBA00008072"/>
    </source>
</evidence>
<dbReference type="PANTHER" id="PTHR42813">
    <property type="entry name" value="ZINC-TYPE ALCOHOL DEHYDROGENASE-LIKE"/>
    <property type="match status" value="1"/>
</dbReference>
<accession>A0AAE4AJ44</accession>
<keyword evidence="3" id="KW-0479">Metal-binding</keyword>
<name>A0AAE4AJ44_9FIRM</name>
<keyword evidence="8" id="KW-1185">Reference proteome</keyword>
<dbReference type="EMBL" id="JAUSTO010000001">
    <property type="protein sequence ID" value="MDQ0151373.1"/>
    <property type="molecule type" value="Genomic_DNA"/>
</dbReference>
<dbReference type="InterPro" id="IPR013149">
    <property type="entry name" value="ADH-like_C"/>
</dbReference>
<evidence type="ECO:0000256" key="1">
    <source>
        <dbReference type="ARBA" id="ARBA00001947"/>
    </source>
</evidence>
<comment type="cofactor">
    <cofactor evidence="1">
        <name>Zn(2+)</name>
        <dbReference type="ChEBI" id="CHEBI:29105"/>
    </cofactor>
</comment>
<evidence type="ECO:0000313" key="7">
    <source>
        <dbReference type="EMBL" id="MDQ0151373.1"/>
    </source>
</evidence>
<dbReference type="InterPro" id="IPR011032">
    <property type="entry name" value="GroES-like_sf"/>
</dbReference>
<feature type="domain" description="Alcohol dehydrogenase-like N-terminal" evidence="6">
    <location>
        <begin position="35"/>
        <end position="132"/>
    </location>
</feature>
<dbReference type="Pfam" id="PF08240">
    <property type="entry name" value="ADH_N"/>
    <property type="match status" value="1"/>
</dbReference>